<dbReference type="EMBL" id="CP000702">
    <property type="protein sequence ID" value="ABQ47085.1"/>
    <property type="molecule type" value="Genomic_DNA"/>
</dbReference>
<evidence type="ECO:0000256" key="3">
    <source>
        <dbReference type="ARBA" id="ARBA00022571"/>
    </source>
</evidence>
<dbReference type="Proteomes" id="UP000006558">
    <property type="component" value="Chromosome"/>
</dbReference>
<dbReference type="EC" id="4.3.2.1" evidence="2 4"/>
<keyword evidence="5" id="KW-0175">Coiled coil</keyword>
<dbReference type="AlphaFoldDB" id="A5ILL2"/>
<evidence type="ECO:0000256" key="2">
    <source>
        <dbReference type="ARBA" id="ARBA00012338"/>
    </source>
</evidence>
<dbReference type="GO" id="GO:0005829">
    <property type="term" value="C:cytosol"/>
    <property type="evidence" value="ECO:0007669"/>
    <property type="project" value="TreeGrafter"/>
</dbReference>
<dbReference type="PANTHER" id="PTHR43814:SF1">
    <property type="entry name" value="ARGININOSUCCINATE LYASE"/>
    <property type="match status" value="1"/>
</dbReference>
<dbReference type="InterPro" id="IPR009049">
    <property type="entry name" value="Argininosuccinate_lyase"/>
</dbReference>
<dbReference type="Gene3D" id="1.10.275.10">
    <property type="entry name" value="Fumarase/aspartase (N-terminal domain)"/>
    <property type="match status" value="1"/>
</dbReference>
<dbReference type="Gene3D" id="1.20.200.10">
    <property type="entry name" value="Fumarase/aspartase (Central domain)"/>
    <property type="match status" value="1"/>
</dbReference>
<gene>
    <name evidence="7" type="ordered locus">Tpet_1068</name>
</gene>
<evidence type="ECO:0000256" key="4">
    <source>
        <dbReference type="NCBIfam" id="TIGR00838"/>
    </source>
</evidence>
<protein>
    <recommendedName>
        <fullName evidence="2 4">Argininosuccinate lyase</fullName>
        <ecNumber evidence="2 4">4.3.2.1</ecNumber>
    </recommendedName>
</protein>
<dbReference type="STRING" id="390874.Tpet_1068"/>
<keyword evidence="3" id="KW-0055">Arginine biosynthesis</keyword>
<sequence length="398" mass="46053">MSEKLWEKGYKVNEEVEKFTVGDDYVTDMKIIEYDIKASIVHSRMLHKIGLLSAEEQKKIEEALSELLNLVKEGKFQIKPEEEDCHTAIENFLVKKLGEIGKKIHTARSRNDQVLTALRLMYKEELKEIENLIRELQKSLERFIEKFGDVKFPGYTHTRKAMPTDFATWAGALKDALEDDLKLLKTTYEIVDQSPLGTGAGYGVPIDIDREFTAKELGFSRVQWNPIYTQNSRGKFEYLILHTLSQISYDLNRFASDIIFFSLPEIGYLKLPKELCTGSSIMPHKINPDPLELVRAYHHAIVSKMLMAVTLPSNLIFGYHRDFQLLKKPVIEAFEVVKNIVRIMKIIFDHLEVDKERSESSITEEVLATHRVYELVKQGVPFRDAYRMVAEKYGREKD</sequence>
<dbReference type="Pfam" id="PF00206">
    <property type="entry name" value="Lyase_1"/>
    <property type="match status" value="1"/>
</dbReference>
<dbReference type="NCBIfam" id="TIGR00838">
    <property type="entry name" value="argH"/>
    <property type="match status" value="1"/>
</dbReference>
<dbReference type="PRINTS" id="PR00149">
    <property type="entry name" value="FUMRATELYASE"/>
</dbReference>
<dbReference type="HOGENOM" id="CLU_027272_2_0_0"/>
<dbReference type="UniPathway" id="UPA00068">
    <property type="reaction ID" value="UER00114"/>
</dbReference>
<evidence type="ECO:0000259" key="6">
    <source>
        <dbReference type="Pfam" id="PF00206"/>
    </source>
</evidence>
<evidence type="ECO:0000313" key="8">
    <source>
        <dbReference type="Proteomes" id="UP000006558"/>
    </source>
</evidence>
<dbReference type="SUPFAM" id="SSF48557">
    <property type="entry name" value="L-aspartase-like"/>
    <property type="match status" value="1"/>
</dbReference>
<dbReference type="PRINTS" id="PR00145">
    <property type="entry name" value="ARGSUCLYASE"/>
</dbReference>
<evidence type="ECO:0000256" key="5">
    <source>
        <dbReference type="SAM" id="Coils"/>
    </source>
</evidence>
<dbReference type="InterPro" id="IPR020557">
    <property type="entry name" value="Fumarate_lyase_CS"/>
</dbReference>
<keyword evidence="3" id="KW-0028">Amino-acid biosynthesis</keyword>
<comment type="pathway">
    <text evidence="1">Amino-acid biosynthesis; L-arginine biosynthesis; L-arginine from L-ornithine and carbamoyl phosphate: step 3/3.</text>
</comment>
<dbReference type="GO" id="GO:0004056">
    <property type="term" value="F:argininosuccinate lyase activity"/>
    <property type="evidence" value="ECO:0007669"/>
    <property type="project" value="UniProtKB-UniRule"/>
</dbReference>
<dbReference type="eggNOG" id="COG0165">
    <property type="taxonomic scope" value="Bacteria"/>
</dbReference>
<feature type="domain" description="Fumarate lyase N-terminal" evidence="6">
    <location>
        <begin position="25"/>
        <end position="296"/>
    </location>
</feature>
<evidence type="ECO:0000313" key="7">
    <source>
        <dbReference type="EMBL" id="ABQ47085.1"/>
    </source>
</evidence>
<keyword evidence="7" id="KW-0456">Lyase</keyword>
<feature type="coiled-coil region" evidence="5">
    <location>
        <begin position="115"/>
        <end position="146"/>
    </location>
</feature>
<name>A5ILL2_THEP1</name>
<dbReference type="PROSITE" id="PS00163">
    <property type="entry name" value="FUMARATE_LYASES"/>
    <property type="match status" value="1"/>
</dbReference>
<reference evidence="8" key="1">
    <citation type="submission" date="2007-05" db="EMBL/GenBank/DDBJ databases">
        <title>Complete sequence of Thermotoga petrophila RKU-1.</title>
        <authorList>
            <consortium name="US DOE Joint Genome Institute"/>
            <person name="Copeland A."/>
            <person name="Lucas S."/>
            <person name="Lapidus A."/>
            <person name="Barry K."/>
            <person name="Glavina del Rio T."/>
            <person name="Dalin E."/>
            <person name="Tice H."/>
            <person name="Pitluck S."/>
            <person name="Sims D."/>
            <person name="Brettin T."/>
            <person name="Bruce D."/>
            <person name="Detter J.C."/>
            <person name="Han C."/>
            <person name="Tapia R."/>
            <person name="Schmutz J."/>
            <person name="Larimer F."/>
            <person name="Land M."/>
            <person name="Hauser L."/>
            <person name="Kyrpides N."/>
            <person name="Mikhailova N."/>
            <person name="Nelson K."/>
            <person name="Gogarten J.P."/>
            <person name="Noll K."/>
            <person name="Richardson P."/>
        </authorList>
    </citation>
    <scope>NUCLEOTIDE SEQUENCE [LARGE SCALE GENOMIC DNA]</scope>
    <source>
        <strain evidence="8">ATCC BAA-488 / DSM 13995 / JCM 10881 / RKU-1</strain>
    </source>
</reference>
<dbReference type="GO" id="GO:0042450">
    <property type="term" value="P:L-arginine biosynthetic process via ornithine"/>
    <property type="evidence" value="ECO:0007669"/>
    <property type="project" value="UniProtKB-UniRule"/>
</dbReference>
<accession>A5ILL2</accession>
<reference evidence="7 8" key="2">
    <citation type="journal article" date="2009" name="Proc. Natl. Acad. Sci. U.S.A.">
        <title>On the chimeric nature, thermophilic origin, and phylogenetic placement of the Thermotogales.</title>
        <authorList>
            <person name="Zhaxybayeva O."/>
            <person name="Swithers K.S."/>
            <person name="Lapierre P."/>
            <person name="Fournier G.P."/>
            <person name="Bickhart D.M."/>
            <person name="DeBoy R.T."/>
            <person name="Nelson K.E."/>
            <person name="Nesbo C.L."/>
            <person name="Doolittle W.F."/>
            <person name="Gogarten J.P."/>
            <person name="Noll K.M."/>
        </authorList>
    </citation>
    <scope>NUCLEOTIDE SEQUENCE [LARGE SCALE GENOMIC DNA]</scope>
    <source>
        <strain evidence="8">ATCC BAA-488 / DSM 13995 / JCM 10881 / RKU-1</strain>
    </source>
</reference>
<dbReference type="PANTHER" id="PTHR43814">
    <property type="entry name" value="ARGININOSUCCINATE LYASE"/>
    <property type="match status" value="1"/>
</dbReference>
<dbReference type="RefSeq" id="WP_011943613.1">
    <property type="nucleotide sequence ID" value="NC_009486.1"/>
</dbReference>
<dbReference type="InterPro" id="IPR008948">
    <property type="entry name" value="L-Aspartase-like"/>
</dbReference>
<proteinExistence type="predicted"/>
<dbReference type="KEGG" id="tpt:Tpet_1068"/>
<dbReference type="CDD" id="cd01359">
    <property type="entry name" value="Argininosuccinate_lyase"/>
    <property type="match status" value="1"/>
</dbReference>
<dbReference type="InterPro" id="IPR024083">
    <property type="entry name" value="Fumarase/histidase_N"/>
</dbReference>
<dbReference type="InterPro" id="IPR000362">
    <property type="entry name" value="Fumarate_lyase_fam"/>
</dbReference>
<evidence type="ECO:0000256" key="1">
    <source>
        <dbReference type="ARBA" id="ARBA00004941"/>
    </source>
</evidence>
<dbReference type="Gene3D" id="1.10.40.30">
    <property type="entry name" value="Fumarase/aspartase (C-terminal domain)"/>
    <property type="match status" value="1"/>
</dbReference>
<dbReference type="InterPro" id="IPR022761">
    <property type="entry name" value="Fumarate_lyase_N"/>
</dbReference>
<organism evidence="7 8">
    <name type="scientific">Thermotoga petrophila (strain ATCC BAA-488 / DSM 13995 / JCM 10881 / RKU-1)</name>
    <dbReference type="NCBI Taxonomy" id="390874"/>
    <lineage>
        <taxon>Bacteria</taxon>
        <taxon>Thermotogati</taxon>
        <taxon>Thermotogota</taxon>
        <taxon>Thermotogae</taxon>
        <taxon>Thermotogales</taxon>
        <taxon>Thermotogaceae</taxon>
        <taxon>Thermotoga</taxon>
    </lineage>
</organism>